<reference evidence="5" key="2">
    <citation type="submission" date="2020-08" db="EMBL/GenBank/DDBJ databases">
        <title>Draft Genome Sequence of Cumin Blight Pathogen Alternaria burnsii.</title>
        <authorList>
            <person name="Feng Z."/>
        </authorList>
    </citation>
    <scope>NUCLEOTIDE SEQUENCE</scope>
    <source>
        <strain evidence="5">CBS107.38</strain>
    </source>
</reference>
<keyword evidence="3" id="KW-1133">Transmembrane helix</keyword>
<dbReference type="RefSeq" id="XP_038790188.1">
    <property type="nucleotide sequence ID" value="XM_038926896.1"/>
</dbReference>
<dbReference type="GeneID" id="62200074"/>
<dbReference type="GO" id="GO:0016491">
    <property type="term" value="F:oxidoreductase activity"/>
    <property type="evidence" value="ECO:0007669"/>
    <property type="project" value="InterPro"/>
</dbReference>
<dbReference type="InterPro" id="IPR002227">
    <property type="entry name" value="Tyrosinase_Cu-bd"/>
</dbReference>
<dbReference type="GO" id="GO:0046872">
    <property type="term" value="F:metal ion binding"/>
    <property type="evidence" value="ECO:0007669"/>
    <property type="project" value="UniProtKB-KW"/>
</dbReference>
<dbReference type="AlphaFoldDB" id="A0A8H7BB98"/>
<accession>A0A8H7BB98</accession>
<dbReference type="Proteomes" id="UP000596902">
    <property type="component" value="Unassembled WGS sequence"/>
</dbReference>
<dbReference type="PANTHER" id="PTHR11474">
    <property type="entry name" value="TYROSINASE FAMILY MEMBER"/>
    <property type="match status" value="1"/>
</dbReference>
<dbReference type="EMBL" id="JAAABM010000002">
    <property type="protein sequence ID" value="KAF7680198.1"/>
    <property type="molecule type" value="Genomic_DNA"/>
</dbReference>
<comment type="caution">
    <text evidence="5">The sequence shown here is derived from an EMBL/GenBank/DDBJ whole genome shotgun (WGS) entry which is preliminary data.</text>
</comment>
<evidence type="ECO:0000313" key="5">
    <source>
        <dbReference type="EMBL" id="KAF7680198.1"/>
    </source>
</evidence>
<keyword evidence="3" id="KW-0812">Transmembrane</keyword>
<proteinExistence type="predicted"/>
<feature type="domain" description="Tyrosinase copper-binding" evidence="4">
    <location>
        <begin position="327"/>
        <end position="338"/>
    </location>
</feature>
<protein>
    <recommendedName>
        <fullName evidence="4">Tyrosinase copper-binding domain-containing protein</fullName>
    </recommendedName>
</protein>
<evidence type="ECO:0000256" key="2">
    <source>
        <dbReference type="ARBA" id="ARBA00023008"/>
    </source>
</evidence>
<evidence type="ECO:0000313" key="6">
    <source>
        <dbReference type="Proteomes" id="UP000596902"/>
    </source>
</evidence>
<dbReference type="PRINTS" id="PR00092">
    <property type="entry name" value="TYROSINASE"/>
</dbReference>
<dbReference type="InterPro" id="IPR008922">
    <property type="entry name" value="Di-copper_centre_dom_sf"/>
</dbReference>
<evidence type="ECO:0000256" key="1">
    <source>
        <dbReference type="ARBA" id="ARBA00022723"/>
    </source>
</evidence>
<dbReference type="Pfam" id="PF00264">
    <property type="entry name" value="Tyrosinase"/>
    <property type="match status" value="1"/>
</dbReference>
<sequence length="400" mass="46077">MEHETLLSAYIESLKHDNDLDHKNGDTEASTKACKKDKRWTRKYLGLCISLCVVSVLIGFLGSRLLQRTISNALKTNSESATEICQAPSIRREWRSLSEFEKDTYTDAVLCLRTKPSRIGMNHTLWDDFPYVHFQSNDDIHFAAPFLTWHRYLIHTYHQALVTECGYNGELPYWDWTLDWQNLSAAPVWDLEHGFSGNGHESSEPSALFPRSHCIEDGPFANVNVSLAGATYAPHCLTRDFGSFRHEPVASLSQHLRPSAIEALMEEDDYYKFLLKFEDGAHIAIPKFIMGDFHLFTSPNGRCFQFFLTVLLTFLKMENSSTDALVDPIFFLHHGQIDRIWWRWQQHNLQQRQYRYTGSFKPRSKEQANFDDIVSIGGLAPDIKASELLNVRSGIFCYTY</sequence>
<keyword evidence="3" id="KW-0472">Membrane</keyword>
<dbReference type="SUPFAM" id="SSF48056">
    <property type="entry name" value="Di-copper centre-containing domain"/>
    <property type="match status" value="1"/>
</dbReference>
<keyword evidence="2" id="KW-0186">Copper</keyword>
<dbReference type="PROSITE" id="PS00498">
    <property type="entry name" value="TYROSINASE_2"/>
    <property type="match status" value="1"/>
</dbReference>
<name>A0A8H7BB98_9PLEO</name>
<evidence type="ECO:0000256" key="3">
    <source>
        <dbReference type="SAM" id="Phobius"/>
    </source>
</evidence>
<keyword evidence="1" id="KW-0479">Metal-binding</keyword>
<evidence type="ECO:0000259" key="4">
    <source>
        <dbReference type="PROSITE" id="PS00498"/>
    </source>
</evidence>
<organism evidence="5 6">
    <name type="scientific">Alternaria burnsii</name>
    <dbReference type="NCBI Taxonomy" id="1187904"/>
    <lineage>
        <taxon>Eukaryota</taxon>
        <taxon>Fungi</taxon>
        <taxon>Dikarya</taxon>
        <taxon>Ascomycota</taxon>
        <taxon>Pezizomycotina</taxon>
        <taxon>Dothideomycetes</taxon>
        <taxon>Pleosporomycetidae</taxon>
        <taxon>Pleosporales</taxon>
        <taxon>Pleosporineae</taxon>
        <taxon>Pleosporaceae</taxon>
        <taxon>Alternaria</taxon>
        <taxon>Alternaria sect. Alternaria</taxon>
    </lineage>
</organism>
<dbReference type="Gene3D" id="1.10.1280.10">
    <property type="entry name" value="Di-copper center containing domain from catechol oxidase"/>
    <property type="match status" value="1"/>
</dbReference>
<dbReference type="PANTHER" id="PTHR11474:SF126">
    <property type="entry name" value="TYROSINASE-LIKE PROTEIN TYR-1-RELATED"/>
    <property type="match status" value="1"/>
</dbReference>
<reference evidence="5" key="1">
    <citation type="submission" date="2020-01" db="EMBL/GenBank/DDBJ databases">
        <authorList>
            <person name="Feng Z.H.Z."/>
        </authorList>
    </citation>
    <scope>NUCLEOTIDE SEQUENCE</scope>
    <source>
        <strain evidence="5">CBS107.38</strain>
    </source>
</reference>
<keyword evidence="6" id="KW-1185">Reference proteome</keyword>
<feature type="transmembrane region" description="Helical" evidence="3">
    <location>
        <begin position="44"/>
        <end position="66"/>
    </location>
</feature>
<dbReference type="InterPro" id="IPR050316">
    <property type="entry name" value="Tyrosinase/Hemocyanin"/>
</dbReference>
<gene>
    <name evidence="5" type="ORF">GT037_001849</name>
</gene>